<keyword evidence="11" id="KW-0808">Transferase</keyword>
<dbReference type="SUPFAM" id="SSF53335">
    <property type="entry name" value="S-adenosyl-L-methionine-dependent methyltransferases"/>
    <property type="match status" value="1"/>
</dbReference>
<evidence type="ECO:0000313" key="10">
    <source>
        <dbReference type="EMBL" id="SVP88796.1"/>
    </source>
</evidence>
<proteinExistence type="inferred from homology"/>
<protein>
    <recommendedName>
        <fullName evidence="1">Trimethylguanosine synthase</fullName>
    </recommendedName>
    <alternativeName>
        <fullName evidence="7">Cap-specific guanine-N(2) methyltransferase</fullName>
    </alternativeName>
</protein>
<comment type="similarity">
    <text evidence="2">Belongs to the methyltransferase superfamily. Trimethylguanosine synthase family.</text>
</comment>
<evidence type="ECO:0000256" key="6">
    <source>
        <dbReference type="ARBA" id="ARBA00049075"/>
    </source>
</evidence>
<dbReference type="PANTHER" id="PTHR14741">
    <property type="entry name" value="S-ADENOSYLMETHIONINE-DEPENDENT METHYLTRANSFERASE RELATED"/>
    <property type="match status" value="1"/>
</dbReference>
<evidence type="ECO:0000313" key="11">
    <source>
        <dbReference type="EMBL" id="SVP89944.1"/>
    </source>
</evidence>
<accession>A0A3B0MJU4</accession>
<feature type="compositionally biased region" description="Polar residues" evidence="9">
    <location>
        <begin position="59"/>
        <end position="74"/>
    </location>
</feature>
<feature type="region of interest" description="Disordered" evidence="9">
    <location>
        <begin position="48"/>
        <end position="74"/>
    </location>
</feature>
<dbReference type="EMBL" id="UIVS01000001">
    <property type="protein sequence ID" value="SVP89944.1"/>
    <property type="molecule type" value="Genomic_DNA"/>
</dbReference>
<feature type="coiled-coil region" evidence="8">
    <location>
        <begin position="82"/>
        <end position="109"/>
    </location>
</feature>
<comment type="catalytic activity">
    <reaction evidence="5">
        <text>a 5'-end (N(2),N(7)-dimethyl 5'-triphosphoguanosine)-ribonucleoside in snRNA + S-adenosyl-L-methionine = a 5'-end (N(2),N(2),N(7)-trimethyl 5'-triphosphoguanosine)-ribonucleoside in snRNA + S-adenosyl-L-homocysteine + H(+)</text>
        <dbReference type="Rhea" id="RHEA:78479"/>
        <dbReference type="Rhea" id="RHEA-COMP:19087"/>
        <dbReference type="Rhea" id="RHEA-COMP:19089"/>
        <dbReference type="ChEBI" id="CHEBI:15378"/>
        <dbReference type="ChEBI" id="CHEBI:57856"/>
        <dbReference type="ChEBI" id="CHEBI:59789"/>
        <dbReference type="ChEBI" id="CHEBI:167623"/>
        <dbReference type="ChEBI" id="CHEBI:172880"/>
    </reaction>
    <physiologicalReaction direction="left-to-right" evidence="5">
        <dbReference type="Rhea" id="RHEA:78480"/>
    </physiologicalReaction>
</comment>
<evidence type="ECO:0000256" key="2">
    <source>
        <dbReference type="ARBA" id="ARBA00025783"/>
    </source>
</evidence>
<evidence type="ECO:0000256" key="8">
    <source>
        <dbReference type="SAM" id="Coils"/>
    </source>
</evidence>
<comment type="catalytic activity">
    <reaction evidence="3">
        <text>a 5'-end (N(2),N(7)-dimethyl 5'-triphosphoguanosine)-ribonucleoside in snoRNA + S-adenosyl-L-methionine = a 5'-end (N(2),N(2),N(7)-trimethyl 5'-triphosphoguanosine)-ribonucleoside in snoRNA + S-adenosyl-L-homocysteine + H(+)</text>
        <dbReference type="Rhea" id="RHEA:78507"/>
        <dbReference type="Rhea" id="RHEA-COMP:19088"/>
        <dbReference type="Rhea" id="RHEA-COMP:19090"/>
        <dbReference type="ChEBI" id="CHEBI:15378"/>
        <dbReference type="ChEBI" id="CHEBI:57856"/>
        <dbReference type="ChEBI" id="CHEBI:59789"/>
        <dbReference type="ChEBI" id="CHEBI:167623"/>
        <dbReference type="ChEBI" id="CHEBI:172880"/>
    </reaction>
    <physiologicalReaction direction="left-to-right" evidence="3">
        <dbReference type="Rhea" id="RHEA:78508"/>
    </physiologicalReaction>
</comment>
<dbReference type="VEuPathDB" id="PiroplasmaDB:TA02905"/>
<dbReference type="GO" id="GO:0005634">
    <property type="term" value="C:nucleus"/>
    <property type="evidence" value="ECO:0007669"/>
    <property type="project" value="TreeGrafter"/>
</dbReference>
<dbReference type="InterPro" id="IPR029063">
    <property type="entry name" value="SAM-dependent_MTases_sf"/>
</dbReference>
<feature type="region of interest" description="Disordered" evidence="9">
    <location>
        <begin position="1"/>
        <end position="25"/>
    </location>
</feature>
<gene>
    <name evidence="10" type="ORF">TAT_000064900</name>
    <name evidence="11" type="ORF">TAV_000064600</name>
</gene>
<evidence type="ECO:0000256" key="5">
    <source>
        <dbReference type="ARBA" id="ARBA00048763"/>
    </source>
</evidence>
<evidence type="ECO:0000256" key="1">
    <source>
        <dbReference type="ARBA" id="ARBA00018517"/>
    </source>
</evidence>
<reference evidence="11" key="1">
    <citation type="submission" date="2018-07" db="EMBL/GenBank/DDBJ databases">
        <authorList>
            <person name="Quirk P.G."/>
            <person name="Krulwich T.A."/>
        </authorList>
    </citation>
    <scope>NUCLEOTIDE SEQUENCE</scope>
    <source>
        <strain evidence="11">Anand</strain>
    </source>
</reference>
<dbReference type="PANTHER" id="PTHR14741:SF32">
    <property type="entry name" value="TRIMETHYLGUANOSINE SYNTHASE"/>
    <property type="match status" value="1"/>
</dbReference>
<organism evidence="11">
    <name type="scientific">Theileria annulata</name>
    <dbReference type="NCBI Taxonomy" id="5874"/>
    <lineage>
        <taxon>Eukaryota</taxon>
        <taxon>Sar</taxon>
        <taxon>Alveolata</taxon>
        <taxon>Apicomplexa</taxon>
        <taxon>Aconoidasida</taxon>
        <taxon>Piroplasmida</taxon>
        <taxon>Theileriidae</taxon>
        <taxon>Theileria</taxon>
    </lineage>
</organism>
<name>A0A3B0MJU4_THEAN</name>
<dbReference type="AlphaFoldDB" id="A0A3B0MJU4"/>
<dbReference type="GO" id="GO:0071164">
    <property type="term" value="F:RNA cap trimethylguanosine synthase activity"/>
    <property type="evidence" value="ECO:0007669"/>
    <property type="project" value="TreeGrafter"/>
</dbReference>
<keyword evidence="8" id="KW-0175">Coiled coil</keyword>
<feature type="compositionally biased region" description="Polar residues" evidence="9">
    <location>
        <begin position="1"/>
        <end position="10"/>
    </location>
</feature>
<dbReference type="Pfam" id="PF09445">
    <property type="entry name" value="Methyltransf_15"/>
    <property type="match status" value="1"/>
</dbReference>
<comment type="catalytic activity">
    <reaction evidence="6">
        <text>a 5'-end (N(7)-methyl 5'-triphosphoguanosine)-ribonucleoside in snRNA + S-adenosyl-L-methionine = a 5'-end (N(2),N(7)-dimethyl 5'-triphosphoguanosine)-ribonucleoside in snRNA + S-adenosyl-L-homocysteine + H(+)</text>
        <dbReference type="Rhea" id="RHEA:78471"/>
        <dbReference type="Rhea" id="RHEA-COMP:19085"/>
        <dbReference type="Rhea" id="RHEA-COMP:19087"/>
        <dbReference type="ChEBI" id="CHEBI:15378"/>
        <dbReference type="ChEBI" id="CHEBI:57856"/>
        <dbReference type="ChEBI" id="CHEBI:59789"/>
        <dbReference type="ChEBI" id="CHEBI:156461"/>
        <dbReference type="ChEBI" id="CHEBI:172880"/>
    </reaction>
    <physiologicalReaction direction="left-to-right" evidence="6">
        <dbReference type="Rhea" id="RHEA:78472"/>
    </physiologicalReaction>
</comment>
<evidence type="ECO:0000256" key="4">
    <source>
        <dbReference type="ARBA" id="ARBA00048740"/>
    </source>
</evidence>
<evidence type="ECO:0000256" key="3">
    <source>
        <dbReference type="ARBA" id="ARBA00047418"/>
    </source>
</evidence>
<evidence type="ECO:0000256" key="9">
    <source>
        <dbReference type="SAM" id="MobiDB-lite"/>
    </source>
</evidence>
<keyword evidence="11" id="KW-0489">Methyltransferase</keyword>
<dbReference type="Gene3D" id="3.40.50.150">
    <property type="entry name" value="Vaccinia Virus protein VP39"/>
    <property type="match status" value="1"/>
</dbReference>
<dbReference type="EMBL" id="UIVT01000001">
    <property type="protein sequence ID" value="SVP88796.1"/>
    <property type="molecule type" value="Genomic_DNA"/>
</dbReference>
<comment type="catalytic activity">
    <reaction evidence="4">
        <text>a 5'-end (N(7)-methyl 5'-triphosphoguanosine)-ribonucleoside in snoRNA + S-adenosyl-L-methionine = a 5'-end (N(2),N(7)-dimethyl 5'-triphosphoguanosine)-ribonucleoside in snoRNA + S-adenosyl-L-homocysteine + H(+)</text>
        <dbReference type="Rhea" id="RHEA:78475"/>
        <dbReference type="Rhea" id="RHEA-COMP:19086"/>
        <dbReference type="Rhea" id="RHEA-COMP:19088"/>
        <dbReference type="ChEBI" id="CHEBI:15378"/>
        <dbReference type="ChEBI" id="CHEBI:57856"/>
        <dbReference type="ChEBI" id="CHEBI:59789"/>
        <dbReference type="ChEBI" id="CHEBI:156461"/>
        <dbReference type="ChEBI" id="CHEBI:172880"/>
    </reaction>
    <physiologicalReaction direction="left-to-right" evidence="4">
        <dbReference type="Rhea" id="RHEA:78476"/>
    </physiologicalReaction>
</comment>
<feature type="compositionally biased region" description="Basic and acidic residues" evidence="9">
    <location>
        <begin position="48"/>
        <end position="57"/>
    </location>
</feature>
<sequence>MRVGKRSSSPNRKIRKKNTKIRDGRIDSLKQKTLYLIHIKFDYVNDTKETNSSEHNKKLQGSATSASSNEIPNFQNPEQQNEVELQERLEELQSKLEEFLDNSEEEKHENLKNNNEGEDKVEKELLDEDIMSDIVKNNVINFKSQMCFVCMENHSLNYNTVTNFDSDKYTTKEDPLYISYVKSNIFLKNNDNLKFDKDSIFDASWEVESNHLCSQISKFLDSNSSQNLSNPVKNTEISVGSDSVPEAKEGNLNLDQKKVENSVSNEDVATSIPDKNYSLKNKDIRIIDAFSGIGGSLIPFINNFNYSLGVELNKKRVEICKDNILSYGVKNQYDLIHDDFFNFANEFLNNPKLYFEKLGKKYLYRENSLFQFDWVHLSPPWGGVNYKGNASDEIYKISKCFPNFSHLIELSGKLAPNITLYLPRSQSLFDLVKASSQYNFRFILIDSYLIYPFTKIRCCMIHLMRDIEMFKSNAKVTNVKKMDTKALFNKMKERSKDDNYNVICINRYINEFKIDHLISLGLSTVLNETSSNVYNKLKLLVASFNINTLINLINVSIQIYYSEGIYIFFK</sequence>
<evidence type="ECO:0000256" key="7">
    <source>
        <dbReference type="ARBA" id="ARBA00049790"/>
    </source>
</evidence>
<dbReference type="InterPro" id="IPR019012">
    <property type="entry name" value="RNA_cap_Gua-N2-MeTrfase"/>
</dbReference>